<proteinExistence type="predicted"/>
<dbReference type="OrthoDB" id="6098288at2759"/>
<dbReference type="RefSeq" id="XP_055887273.1">
    <property type="nucleotide sequence ID" value="XM_056031298.1"/>
</dbReference>
<dbReference type="AlphaFoldDB" id="A0A9W3AJ17"/>
<keyword evidence="1" id="KW-1185">Reference proteome</keyword>
<evidence type="ECO:0000313" key="1">
    <source>
        <dbReference type="Proteomes" id="UP001165740"/>
    </source>
</evidence>
<gene>
    <name evidence="2" type="primary">LOC129926534</name>
</gene>
<evidence type="ECO:0000313" key="2">
    <source>
        <dbReference type="RefSeq" id="XP_055887273.1"/>
    </source>
</evidence>
<protein>
    <submittedName>
        <fullName evidence="2">Uncharacterized protein LOC129926534 isoform X1</fullName>
    </submittedName>
</protein>
<reference evidence="2" key="1">
    <citation type="submission" date="2025-08" db="UniProtKB">
        <authorList>
            <consortium name="RefSeq"/>
        </authorList>
    </citation>
    <scope>IDENTIFICATION</scope>
</reference>
<name>A0A9W3AJ17_BIOGL</name>
<dbReference type="GeneID" id="129926534"/>
<dbReference type="Proteomes" id="UP001165740">
    <property type="component" value="Chromosome 5"/>
</dbReference>
<organism evidence="1 2">
    <name type="scientific">Biomphalaria glabrata</name>
    <name type="common">Bloodfluke planorb</name>
    <name type="synonym">Freshwater snail</name>
    <dbReference type="NCBI Taxonomy" id="6526"/>
    <lineage>
        <taxon>Eukaryota</taxon>
        <taxon>Metazoa</taxon>
        <taxon>Spiralia</taxon>
        <taxon>Lophotrochozoa</taxon>
        <taxon>Mollusca</taxon>
        <taxon>Gastropoda</taxon>
        <taxon>Heterobranchia</taxon>
        <taxon>Euthyneura</taxon>
        <taxon>Panpulmonata</taxon>
        <taxon>Hygrophila</taxon>
        <taxon>Lymnaeoidea</taxon>
        <taxon>Planorbidae</taxon>
        <taxon>Biomphalaria</taxon>
    </lineage>
</organism>
<accession>A0A9W3AJ17</accession>
<sequence>MEDAYSIIGLTKKMASGTEQSFQRRIADFPCMFNMGSSANRDETDLTAKLETVLQESGFDQDIRRLNYLTWIQFNLEKLRGQEHKESLQWNEKAMKLSSGNDLVSLANRIYLSKYIGKEDESERCLHELENRRSIPDFQDLLADAKAQQAYCYARIGDPKNQDLEIDLYIQALRVKTDFRWNYGLGLACMRSMHIHMKKYRFKFNRNERVQLGAAALFEAIRDAPDNDLRGQGYMNLALLQSYSRRFAAEDLTDRDCRILFNNLSVKELIDTAVELGPNDYKVLADCGRAIADDDKEEAKRLFMRSNAIQRNTKACYQLGFLSSDVNQRLALWLDALKLSHYGDKAIIGGIQKILNERARDNPINKCFHQHFHEVGTAKKDVLILVQDENDQVDKVYQILTACFGLTATKVVIQNSQSWKTEVSQHHVVIIILPRLLNSHFSEEITFLVDKACPDGRHQTMKVLITDQSTRVPATLQPFKQLILADVLENLGNGQITYQTFGGKNLQCISLLKLFIFLIEE</sequence>